<accession>A0ABZ3EWM4</accession>
<evidence type="ECO:0000313" key="2">
    <source>
        <dbReference type="Proteomes" id="UP001451571"/>
    </source>
</evidence>
<sequence>MTNLEKYNRIVKSNLGADDSQLNDEILVYNRFPRWDSITHVEMVAELEEKFDVMFDTLDITSFGKYSLGITILEKLGVDMGR</sequence>
<evidence type="ECO:0000313" key="1">
    <source>
        <dbReference type="EMBL" id="XAH73768.1"/>
    </source>
</evidence>
<gene>
    <name evidence="1" type="ORF">V6984_20050</name>
</gene>
<protein>
    <submittedName>
        <fullName evidence="1">Acyl carrier protein</fullName>
    </submittedName>
</protein>
<dbReference type="EMBL" id="CP146256">
    <property type="protein sequence ID" value="XAH73768.1"/>
    <property type="molecule type" value="Genomic_DNA"/>
</dbReference>
<reference evidence="1 2" key="1">
    <citation type="submission" date="2024-02" db="EMBL/GenBank/DDBJ databases">
        <title>Bacterial strain from lacustrine sediment.</title>
        <authorList>
            <person name="Petit C."/>
            <person name="Fadhlaoui K."/>
        </authorList>
    </citation>
    <scope>NUCLEOTIDE SEQUENCE [LARGE SCALE GENOMIC DNA]</scope>
    <source>
        <strain evidence="1 2">IPX-CK</strain>
    </source>
</reference>
<dbReference type="InterPro" id="IPR036736">
    <property type="entry name" value="ACP-like_sf"/>
</dbReference>
<dbReference type="RefSeq" id="WP_342757369.1">
    <property type="nucleotide sequence ID" value="NZ_CP146256.1"/>
</dbReference>
<keyword evidence="2" id="KW-1185">Reference proteome</keyword>
<proteinExistence type="predicted"/>
<dbReference type="Gene3D" id="1.10.1200.10">
    <property type="entry name" value="ACP-like"/>
    <property type="match status" value="1"/>
</dbReference>
<dbReference type="Proteomes" id="UP001451571">
    <property type="component" value="Chromosome"/>
</dbReference>
<dbReference type="SUPFAM" id="SSF47336">
    <property type="entry name" value="ACP-like"/>
    <property type="match status" value="1"/>
</dbReference>
<organism evidence="1 2">
    <name type="scientific">Kineothrix sedimenti</name>
    <dbReference type="NCBI Taxonomy" id="3123317"/>
    <lineage>
        <taxon>Bacteria</taxon>
        <taxon>Bacillati</taxon>
        <taxon>Bacillota</taxon>
        <taxon>Clostridia</taxon>
        <taxon>Lachnospirales</taxon>
        <taxon>Lachnospiraceae</taxon>
        <taxon>Kineothrix</taxon>
    </lineage>
</organism>
<name>A0ABZ3EWM4_9FIRM</name>